<name>A0A6C2U8Z4_PONDE</name>
<reference evidence="2 3" key="1">
    <citation type="submission" date="2019-04" db="EMBL/GenBank/DDBJ databases">
        <authorList>
            <person name="Van Vliet M D."/>
        </authorList>
    </citation>
    <scope>NUCLEOTIDE SEQUENCE [LARGE SCALE GENOMIC DNA]</scope>
    <source>
        <strain evidence="2 3">F1</strain>
    </source>
</reference>
<keyword evidence="3" id="KW-1185">Reference proteome</keyword>
<feature type="region of interest" description="Disordered" evidence="1">
    <location>
        <begin position="1"/>
        <end position="49"/>
    </location>
</feature>
<gene>
    <name evidence="2" type="ORF">PDESU_05036</name>
</gene>
<proteinExistence type="predicted"/>
<feature type="compositionally biased region" description="Polar residues" evidence="1">
    <location>
        <begin position="37"/>
        <end position="49"/>
    </location>
</feature>
<dbReference type="EMBL" id="CAAHFG010000003">
    <property type="protein sequence ID" value="VGO16445.1"/>
    <property type="molecule type" value="Genomic_DNA"/>
</dbReference>
<protein>
    <submittedName>
        <fullName evidence="2">Uncharacterized protein</fullName>
    </submittedName>
</protein>
<evidence type="ECO:0000256" key="1">
    <source>
        <dbReference type="SAM" id="MobiDB-lite"/>
    </source>
</evidence>
<organism evidence="2 3">
    <name type="scientific">Pontiella desulfatans</name>
    <dbReference type="NCBI Taxonomy" id="2750659"/>
    <lineage>
        <taxon>Bacteria</taxon>
        <taxon>Pseudomonadati</taxon>
        <taxon>Kiritimatiellota</taxon>
        <taxon>Kiritimatiellia</taxon>
        <taxon>Kiritimatiellales</taxon>
        <taxon>Pontiellaceae</taxon>
        <taxon>Pontiella</taxon>
    </lineage>
</organism>
<evidence type="ECO:0000313" key="2">
    <source>
        <dbReference type="EMBL" id="VGO16445.1"/>
    </source>
</evidence>
<dbReference type="AlphaFoldDB" id="A0A6C2U8Z4"/>
<dbReference type="Proteomes" id="UP000366872">
    <property type="component" value="Unassembled WGS sequence"/>
</dbReference>
<sequence>MIASDAVAALRPRPSGPPLRGRAPLRDGIMEGRLVGRQNTEQGTAGSTLSSPIRGLRLGVGAGNFGFCPAKLTVFQKVAPLIDTQTHSCIILITRLIKKRHATRFMV</sequence>
<evidence type="ECO:0000313" key="3">
    <source>
        <dbReference type="Proteomes" id="UP000366872"/>
    </source>
</evidence>
<accession>A0A6C2U8Z4</accession>
<feature type="compositionally biased region" description="Low complexity" evidence="1">
    <location>
        <begin position="8"/>
        <end position="22"/>
    </location>
</feature>